<evidence type="ECO:0000313" key="3">
    <source>
        <dbReference type="Proteomes" id="UP001633002"/>
    </source>
</evidence>
<dbReference type="InterPro" id="IPR000477">
    <property type="entry name" value="RT_dom"/>
</dbReference>
<name>A0ABD3IH17_9MARC</name>
<dbReference type="EMBL" id="JBJQOH010000001">
    <property type="protein sequence ID" value="KAL3701849.1"/>
    <property type="molecule type" value="Genomic_DNA"/>
</dbReference>
<organism evidence="2 3">
    <name type="scientific">Riccia sorocarpa</name>
    <dbReference type="NCBI Taxonomy" id="122646"/>
    <lineage>
        <taxon>Eukaryota</taxon>
        <taxon>Viridiplantae</taxon>
        <taxon>Streptophyta</taxon>
        <taxon>Embryophyta</taxon>
        <taxon>Marchantiophyta</taxon>
        <taxon>Marchantiopsida</taxon>
        <taxon>Marchantiidae</taxon>
        <taxon>Marchantiales</taxon>
        <taxon>Ricciaceae</taxon>
        <taxon>Riccia</taxon>
    </lineage>
</organism>
<comment type="caution">
    <text evidence="2">The sequence shown here is derived from an EMBL/GenBank/DDBJ whole genome shotgun (WGS) entry which is preliminary data.</text>
</comment>
<dbReference type="Proteomes" id="UP001633002">
    <property type="component" value="Unassembled WGS sequence"/>
</dbReference>
<dbReference type="Pfam" id="PF13966">
    <property type="entry name" value="zf-RVT"/>
    <property type="match status" value="1"/>
</dbReference>
<dbReference type="PROSITE" id="PS50878">
    <property type="entry name" value="RT_POL"/>
    <property type="match status" value="1"/>
</dbReference>
<evidence type="ECO:0000259" key="1">
    <source>
        <dbReference type="PROSITE" id="PS50878"/>
    </source>
</evidence>
<evidence type="ECO:0000313" key="2">
    <source>
        <dbReference type="EMBL" id="KAL3701849.1"/>
    </source>
</evidence>
<dbReference type="Gene3D" id="3.60.10.10">
    <property type="entry name" value="Endonuclease/exonuclease/phosphatase"/>
    <property type="match status" value="1"/>
</dbReference>
<sequence>MHGGKGGVLLLYALWFKKHVQNTGLLPRGAGVWLALKGHANQDIGVAALYAPNSPALRTRTWTELADFLDQSMKWVLLGDFNMTLNHEDHIGGTGTPIGGEERTAWNLLQGNLTLRDTFVPKNGQISFSWDNKRKVFLRDDHSPVQSINPLDPTLTKGRILKRLDRVYAHEDLLTRKFTSSILPGFMLSDHLPVLASLHLSNTAPEGTSKYRVNIDLLKDNQLQEKISTEWRQIELWHRTNSSSAERTFKACVKRAVSLCRHWGKLKAEKQRERTTQIRLEIMSLSCNLQIYPNCMQTETELHHQQLQLQAMEIQKANWAETLIQRKWEKDGDRCSKTFFTALRARKEKISVQELKTDEGITLTEEEDKAAWAQQFFAKLLQRATSDEGEQEATQSILDFCKTKVSEEQRSQLEEDYSLEELHKAALDLGKNKALGPDSLPVEFFLIFWQTAGPTLLSLAKDGLDVSHLPGYFTAGDIILLPKEGDQTLLQNKRPITLLNAGYKIVAKMLQNRMAPILQTIITWDENAFVQGRNLHATVFLCNQAVWEAKSNGKDCALLKVDFRKAFDSLSWDFLFKLLDMMCFGQKFIKIIKALTSTASSAVIVNKTRSSSIQIGRSVRQGCPISPLLFTVAMQAWTDYVNELQERQFLAGIFLPQAEIQYIQRHFADDTHLMLTADPQNLLNAKQAISVFGKASELTVQWNKSLATWISPTARPNWTNDLEWKWTQDQQEHRMLGFIFTDAINQDAVFSKCEQKIDMVLQEKRLTSQSLQGRITIANHIIYGYMWFILPLWAGKNKQLEEIDKRIVKFVWGGANTTPRQRIANRVLRLPRSQGGLVLLAAEQQASAFAAATVTRALTPGKPHPLKLLIRAAFAYQAETKWSSSIEAAILHTKKCNLDIGSPTMGFLLAAWAKTATLLKSPGITSRKALENTPIWVPQLKEVRDTTLKGKTQGHLALKRAGVTNIKHIADHTGRLRDLRDINLRLDSPPPVICNIDSNSIQKIFKEQEGGILTRSTDARFSQTGEWIRVTAIPIARGKKFNSRLILAQHNSLEEVLAQLQWQNGRVFFYFSNSHIRQALAPDKNAAISRMSRWKRITPYKEKDARRWDLIWNSKRPARQASFLWLILYSAIAVNRWRFPAASRSDPSTWCSRCSGNKAEDVLHLLWTCPTSKAIWDWAFTILHRAFPQLQGWKPRLAHALLAEPLPAKYKIASKWWEIWRGLVIWTIWKHRNELALRQQSFATAVIILIL</sequence>
<protein>
    <recommendedName>
        <fullName evidence="1">Reverse transcriptase domain-containing protein</fullName>
    </recommendedName>
</protein>
<dbReference type="InterPro" id="IPR043502">
    <property type="entry name" value="DNA/RNA_pol_sf"/>
</dbReference>
<dbReference type="InterPro" id="IPR026960">
    <property type="entry name" value="RVT-Znf"/>
</dbReference>
<reference evidence="2 3" key="1">
    <citation type="submission" date="2024-09" db="EMBL/GenBank/DDBJ databases">
        <title>Chromosome-scale assembly of Riccia sorocarpa.</title>
        <authorList>
            <person name="Paukszto L."/>
        </authorList>
    </citation>
    <scope>NUCLEOTIDE SEQUENCE [LARGE SCALE GENOMIC DNA]</scope>
    <source>
        <strain evidence="2">LP-2024</strain>
        <tissue evidence="2">Aerial parts of the thallus</tissue>
    </source>
</reference>
<keyword evidence="3" id="KW-1185">Reference proteome</keyword>
<gene>
    <name evidence="2" type="ORF">R1sor_019871</name>
</gene>
<proteinExistence type="predicted"/>
<accession>A0ABD3IH17</accession>
<dbReference type="SUPFAM" id="SSF56672">
    <property type="entry name" value="DNA/RNA polymerases"/>
    <property type="match status" value="1"/>
</dbReference>
<dbReference type="PANTHER" id="PTHR31635">
    <property type="entry name" value="REVERSE TRANSCRIPTASE DOMAIN-CONTAINING PROTEIN-RELATED"/>
    <property type="match status" value="1"/>
</dbReference>
<dbReference type="InterPro" id="IPR036691">
    <property type="entry name" value="Endo/exonu/phosph_ase_sf"/>
</dbReference>
<dbReference type="SUPFAM" id="SSF56219">
    <property type="entry name" value="DNase I-like"/>
    <property type="match status" value="1"/>
</dbReference>
<dbReference type="Pfam" id="PF00078">
    <property type="entry name" value="RVT_1"/>
    <property type="match status" value="1"/>
</dbReference>
<dbReference type="AlphaFoldDB" id="A0ABD3IH17"/>
<dbReference type="CDD" id="cd01650">
    <property type="entry name" value="RT_nLTR_like"/>
    <property type="match status" value="1"/>
</dbReference>
<dbReference type="PANTHER" id="PTHR31635:SF196">
    <property type="entry name" value="REVERSE TRANSCRIPTASE DOMAIN-CONTAINING PROTEIN-RELATED"/>
    <property type="match status" value="1"/>
</dbReference>
<feature type="domain" description="Reverse transcriptase" evidence="1">
    <location>
        <begin position="462"/>
        <end position="740"/>
    </location>
</feature>